<dbReference type="Proteomes" id="UP000658225">
    <property type="component" value="Unassembled WGS sequence"/>
</dbReference>
<evidence type="ECO:0000256" key="5">
    <source>
        <dbReference type="ARBA" id="ARBA00022741"/>
    </source>
</evidence>
<feature type="binding site" evidence="8">
    <location>
        <position position="68"/>
    </location>
    <ligand>
        <name>(R)-pantoate</name>
        <dbReference type="ChEBI" id="CHEBI:15980"/>
    </ligand>
</feature>
<comment type="similarity">
    <text evidence="2 8">Belongs to the pantothenate synthetase family.</text>
</comment>
<dbReference type="HAMAP" id="MF_00158">
    <property type="entry name" value="PanC"/>
    <property type="match status" value="1"/>
</dbReference>
<reference evidence="9" key="1">
    <citation type="submission" date="2020-10" db="EMBL/GenBank/DDBJ databases">
        <title>Genomic Encyclopedia of Type Strains, Phase IV (KMG-IV): sequencing the most valuable type-strain genomes for metagenomic binning, comparative biology and taxonomic classification.</title>
        <authorList>
            <person name="Goeker M."/>
        </authorList>
    </citation>
    <scope>NUCLEOTIDE SEQUENCE</scope>
    <source>
        <strain evidence="9">DSM 13886</strain>
    </source>
</reference>
<feature type="binding site" evidence="8">
    <location>
        <begin position="154"/>
        <end position="157"/>
    </location>
    <ligand>
        <name>ATP</name>
        <dbReference type="ChEBI" id="CHEBI:30616"/>
    </ligand>
</feature>
<dbReference type="Gene3D" id="3.30.1300.10">
    <property type="entry name" value="Pantoate-beta-alanine ligase, C-terminal domain"/>
    <property type="match status" value="1"/>
</dbReference>
<dbReference type="SUPFAM" id="SSF52374">
    <property type="entry name" value="Nucleotidylyl transferase"/>
    <property type="match status" value="1"/>
</dbReference>
<evidence type="ECO:0000256" key="2">
    <source>
        <dbReference type="ARBA" id="ARBA00009256"/>
    </source>
</evidence>
<dbReference type="PANTHER" id="PTHR21299:SF1">
    <property type="entry name" value="PANTOATE--BETA-ALANINE LIGASE"/>
    <property type="match status" value="1"/>
</dbReference>
<feature type="binding site" evidence="8">
    <location>
        <begin position="37"/>
        <end position="44"/>
    </location>
    <ligand>
        <name>ATP</name>
        <dbReference type="ChEBI" id="CHEBI:30616"/>
    </ligand>
</feature>
<feature type="active site" description="Proton donor" evidence="8">
    <location>
        <position position="44"/>
    </location>
</feature>
<feature type="binding site" evidence="8">
    <location>
        <begin position="191"/>
        <end position="194"/>
    </location>
    <ligand>
        <name>ATP</name>
        <dbReference type="ChEBI" id="CHEBI:30616"/>
    </ligand>
</feature>
<dbReference type="NCBIfam" id="TIGR00018">
    <property type="entry name" value="panC"/>
    <property type="match status" value="1"/>
</dbReference>
<accession>A0A927MHZ6</accession>
<comment type="subcellular location">
    <subcellularLocation>
        <location evidence="8">Cytoplasm</location>
    </subcellularLocation>
</comment>
<dbReference type="InterPro" id="IPR003721">
    <property type="entry name" value="Pantoate_ligase"/>
</dbReference>
<comment type="pathway">
    <text evidence="1 8">Cofactor biosynthesis; (R)-pantothenate biosynthesis; (R)-pantothenate from (R)-pantoate and beta-alanine: step 1/1.</text>
</comment>
<comment type="subunit">
    <text evidence="8">Homodimer.</text>
</comment>
<keyword evidence="10" id="KW-1185">Reference proteome</keyword>
<dbReference type="GO" id="GO:0005524">
    <property type="term" value="F:ATP binding"/>
    <property type="evidence" value="ECO:0007669"/>
    <property type="project" value="UniProtKB-KW"/>
</dbReference>
<name>A0A927MHZ6_9BACL</name>
<proteinExistence type="inferred from homology"/>
<comment type="catalytic activity">
    <reaction evidence="7 8">
        <text>(R)-pantoate + beta-alanine + ATP = (R)-pantothenate + AMP + diphosphate + H(+)</text>
        <dbReference type="Rhea" id="RHEA:10912"/>
        <dbReference type="ChEBI" id="CHEBI:15378"/>
        <dbReference type="ChEBI" id="CHEBI:15980"/>
        <dbReference type="ChEBI" id="CHEBI:29032"/>
        <dbReference type="ChEBI" id="CHEBI:30616"/>
        <dbReference type="ChEBI" id="CHEBI:33019"/>
        <dbReference type="ChEBI" id="CHEBI:57966"/>
        <dbReference type="ChEBI" id="CHEBI:456215"/>
        <dbReference type="EC" id="6.3.2.1"/>
    </reaction>
</comment>
<gene>
    <name evidence="8" type="primary">panC</name>
    <name evidence="9" type="ORF">H4683_001211</name>
</gene>
<dbReference type="CDD" id="cd00560">
    <property type="entry name" value="PanC"/>
    <property type="match status" value="1"/>
</dbReference>
<keyword evidence="8" id="KW-0963">Cytoplasm</keyword>
<evidence type="ECO:0000313" key="10">
    <source>
        <dbReference type="Proteomes" id="UP000658225"/>
    </source>
</evidence>
<keyword evidence="5 8" id="KW-0547">Nucleotide-binding</keyword>
<evidence type="ECO:0000313" key="9">
    <source>
        <dbReference type="EMBL" id="MBE1554136.1"/>
    </source>
</evidence>
<dbReference type="GO" id="GO:0005829">
    <property type="term" value="C:cytosol"/>
    <property type="evidence" value="ECO:0007669"/>
    <property type="project" value="TreeGrafter"/>
</dbReference>
<keyword evidence="6 8" id="KW-0067">ATP-binding</keyword>
<organism evidence="9 10">
    <name type="scientific">Sporosarcina limicola</name>
    <dbReference type="NCBI Taxonomy" id="34101"/>
    <lineage>
        <taxon>Bacteria</taxon>
        <taxon>Bacillati</taxon>
        <taxon>Bacillota</taxon>
        <taxon>Bacilli</taxon>
        <taxon>Bacillales</taxon>
        <taxon>Caryophanaceae</taxon>
        <taxon>Sporosarcina</taxon>
    </lineage>
</organism>
<dbReference type="EMBL" id="JADBEL010000004">
    <property type="protein sequence ID" value="MBE1554136.1"/>
    <property type="molecule type" value="Genomic_DNA"/>
</dbReference>
<comment type="miscellaneous">
    <text evidence="8">The reaction proceeds by a bi uni uni bi ping pong mechanism.</text>
</comment>
<dbReference type="Gene3D" id="3.40.50.620">
    <property type="entry name" value="HUPs"/>
    <property type="match status" value="1"/>
</dbReference>
<evidence type="ECO:0000256" key="8">
    <source>
        <dbReference type="HAMAP-Rule" id="MF_00158"/>
    </source>
</evidence>
<comment type="function">
    <text evidence="8">Catalyzes the condensation of pantoate with beta-alanine in an ATP-dependent reaction via a pantoyl-adenylate intermediate.</text>
</comment>
<keyword evidence="3 8" id="KW-0436">Ligase</keyword>
<evidence type="ECO:0000256" key="3">
    <source>
        <dbReference type="ARBA" id="ARBA00022598"/>
    </source>
</evidence>
<keyword evidence="4 8" id="KW-0566">Pantothenate biosynthesis</keyword>
<sequence length="299" mass="32719">MAINTIEMTTVHTIEALQGLIDRNKQEGRTVGFVPTMGFLHEGHLSLVSQARKDNDLVVMSIFVNPAQFGPGEDLEAYPRDAQRDAQLAGSAGVDILFMPTPEEMYPHEGGIKIVPGPQASALCGASRPGHFDGVLKVVLKLVNIVNPDCSYFGMKDAQQLAIIETFVRDFNLRTSIVRVPTVREQDGLAKSSRNVFLTAKEREEAPVIQQALQKGVAVFNDGASSEQIEKIVADFITINNLGVIDYVSLLAYPALTKYDGTSKEIILACAVKFGKTRLIDNIIMSTKDGFHVQNDDEQ</sequence>
<evidence type="ECO:0000256" key="7">
    <source>
        <dbReference type="ARBA" id="ARBA00048258"/>
    </source>
</evidence>
<dbReference type="FunFam" id="3.40.50.620:FF:000013">
    <property type="entry name" value="Pantothenate synthetase"/>
    <property type="match status" value="1"/>
</dbReference>
<dbReference type="GO" id="GO:0015940">
    <property type="term" value="P:pantothenate biosynthetic process"/>
    <property type="evidence" value="ECO:0007669"/>
    <property type="project" value="UniProtKB-UniRule"/>
</dbReference>
<evidence type="ECO:0000256" key="6">
    <source>
        <dbReference type="ARBA" id="ARBA00022840"/>
    </source>
</evidence>
<comment type="caution">
    <text evidence="9">The sequence shown here is derived from an EMBL/GenBank/DDBJ whole genome shotgun (WGS) entry which is preliminary data.</text>
</comment>
<dbReference type="InterPro" id="IPR042176">
    <property type="entry name" value="Pantoate_ligase_C"/>
</dbReference>
<feature type="binding site" evidence="8">
    <location>
        <position position="160"/>
    </location>
    <ligand>
        <name>(R)-pantoate</name>
        <dbReference type="ChEBI" id="CHEBI:15980"/>
    </ligand>
</feature>
<dbReference type="NCBIfam" id="TIGR00125">
    <property type="entry name" value="cyt_tran_rel"/>
    <property type="match status" value="1"/>
</dbReference>
<dbReference type="GO" id="GO:0004592">
    <property type="term" value="F:pantoate-beta-alanine ligase activity"/>
    <property type="evidence" value="ECO:0007669"/>
    <property type="project" value="UniProtKB-UniRule"/>
</dbReference>
<dbReference type="PANTHER" id="PTHR21299">
    <property type="entry name" value="CYTIDYLATE KINASE/PANTOATE-BETA-ALANINE LIGASE"/>
    <property type="match status" value="1"/>
</dbReference>
<feature type="binding site" evidence="8">
    <location>
        <position position="183"/>
    </location>
    <ligand>
        <name>ATP</name>
        <dbReference type="ChEBI" id="CHEBI:30616"/>
    </ligand>
</feature>
<protein>
    <recommendedName>
        <fullName evidence="8">Pantothenate synthetase</fullName>
        <shortName evidence="8">PS</shortName>
        <ecNumber evidence="8">6.3.2.1</ecNumber>
    </recommendedName>
    <alternativeName>
        <fullName evidence="8">Pantoate--beta-alanine ligase</fullName>
    </alternativeName>
    <alternativeName>
        <fullName evidence="8">Pantoate-activating enzyme</fullName>
    </alternativeName>
</protein>
<dbReference type="Pfam" id="PF02569">
    <property type="entry name" value="Pantoate_ligase"/>
    <property type="match status" value="1"/>
</dbReference>
<feature type="binding site" evidence="8">
    <location>
        <position position="68"/>
    </location>
    <ligand>
        <name>beta-alanine</name>
        <dbReference type="ChEBI" id="CHEBI:57966"/>
    </ligand>
</feature>
<dbReference type="EC" id="6.3.2.1" evidence="8"/>
<dbReference type="InterPro" id="IPR014729">
    <property type="entry name" value="Rossmann-like_a/b/a_fold"/>
</dbReference>
<dbReference type="AlphaFoldDB" id="A0A927MHZ6"/>
<evidence type="ECO:0000256" key="4">
    <source>
        <dbReference type="ARBA" id="ARBA00022655"/>
    </source>
</evidence>
<evidence type="ECO:0000256" key="1">
    <source>
        <dbReference type="ARBA" id="ARBA00004990"/>
    </source>
</evidence>
<dbReference type="InterPro" id="IPR004821">
    <property type="entry name" value="Cyt_trans-like"/>
</dbReference>